<dbReference type="EMBL" id="FOMI01000003">
    <property type="protein sequence ID" value="SFD06993.1"/>
    <property type="molecule type" value="Genomic_DNA"/>
</dbReference>
<dbReference type="AlphaFoldDB" id="A0A1I1PJ51"/>
<dbReference type="Proteomes" id="UP000199439">
    <property type="component" value="Unassembled WGS sequence"/>
</dbReference>
<dbReference type="InterPro" id="IPR038740">
    <property type="entry name" value="BioF2-like_GNAT_dom"/>
</dbReference>
<dbReference type="GO" id="GO:0016740">
    <property type="term" value="F:transferase activity"/>
    <property type="evidence" value="ECO:0007669"/>
    <property type="project" value="UniProtKB-KW"/>
</dbReference>
<accession>A0A1I1PJ51</accession>
<reference evidence="3" key="1">
    <citation type="submission" date="2016-10" db="EMBL/GenBank/DDBJ databases">
        <authorList>
            <person name="Varghese N."/>
            <person name="Submissions S."/>
        </authorList>
    </citation>
    <scope>NUCLEOTIDE SEQUENCE [LARGE SCALE GENOMIC DNA]</scope>
    <source>
        <strain evidence="3">DSM 25730</strain>
    </source>
</reference>
<dbReference type="OrthoDB" id="1099770at2"/>
<dbReference type="STRING" id="870482.SAMN04487987_103345"/>
<dbReference type="Pfam" id="PF13480">
    <property type="entry name" value="Acetyltransf_6"/>
    <property type="match status" value="1"/>
</dbReference>
<dbReference type="InterPro" id="IPR016181">
    <property type="entry name" value="Acyl_CoA_acyltransferase"/>
</dbReference>
<feature type="domain" description="BioF2-like acetyltransferase" evidence="1">
    <location>
        <begin position="140"/>
        <end position="246"/>
    </location>
</feature>
<organism evidence="2 3">
    <name type="scientific">Algibacter pectinivorans</name>
    <dbReference type="NCBI Taxonomy" id="870482"/>
    <lineage>
        <taxon>Bacteria</taxon>
        <taxon>Pseudomonadati</taxon>
        <taxon>Bacteroidota</taxon>
        <taxon>Flavobacteriia</taxon>
        <taxon>Flavobacteriales</taxon>
        <taxon>Flavobacteriaceae</taxon>
        <taxon>Algibacter</taxon>
    </lineage>
</organism>
<dbReference type="Gene3D" id="3.40.630.30">
    <property type="match status" value="1"/>
</dbReference>
<evidence type="ECO:0000313" key="2">
    <source>
        <dbReference type="EMBL" id="SFD06993.1"/>
    </source>
</evidence>
<keyword evidence="2" id="KW-0808">Transferase</keyword>
<keyword evidence="3" id="KW-1185">Reference proteome</keyword>
<name>A0A1I1PJ51_9FLAO</name>
<dbReference type="SUPFAM" id="SSF55729">
    <property type="entry name" value="Acyl-CoA N-acyltransferases (Nat)"/>
    <property type="match status" value="1"/>
</dbReference>
<proteinExistence type="predicted"/>
<gene>
    <name evidence="2" type="ORF">SAMN04487987_103345</name>
</gene>
<evidence type="ECO:0000313" key="3">
    <source>
        <dbReference type="Proteomes" id="UP000199439"/>
    </source>
</evidence>
<evidence type="ECO:0000259" key="1">
    <source>
        <dbReference type="Pfam" id="PF13480"/>
    </source>
</evidence>
<sequence>MSNLNTNRINLYDDLFEKQVVPDCILKIGYKDNDIILYSNFKKAIEQKNISIQIVPEYLNISYQDHLTSKVINEYRLGYASKLKGFKDIISYVRSQYGKNSKPIFKNIKRLEMCFNVKYVFYHGEISKAQYSILMKALRDMLIKRFQQRNDANYRLSEWGKLVDSVYKLIKLKKASLFVIYNNNEPIQINVQYHFKDILIGSIASYNIDYQVFGLGNTGVYKQIEWCIENNYSIYDQGHGDLEYKRRWSNLIYNFKHHIVYSKSDLKSKFKANIEVLKVTTKAFLRKKKAVETLKTIKSKFSRESQDKTPFVKSFEIIELETITDEINTFTSINWKALEYQFLVKNICDFLYYKFEHFNDVVVLQHNSESEIFIIKGKNAYQKVVFH</sequence>
<protein>
    <submittedName>
        <fullName evidence="2">Acetyltransferase (GNAT) domain-containing protein</fullName>
    </submittedName>
</protein>